<evidence type="ECO:0000313" key="3">
    <source>
        <dbReference type="EMBL" id="JAC16845.1"/>
    </source>
</evidence>
<accession>A0A023F6I9</accession>
<name>A0A023F6I9_TRIIF</name>
<feature type="compositionally biased region" description="Low complexity" evidence="1">
    <location>
        <begin position="113"/>
        <end position="123"/>
    </location>
</feature>
<feature type="signal peptide" evidence="2">
    <location>
        <begin position="1"/>
        <end position="21"/>
    </location>
</feature>
<organism evidence="3">
    <name type="scientific">Triatoma infestans</name>
    <name type="common">Assassin bug</name>
    <dbReference type="NCBI Taxonomy" id="30076"/>
    <lineage>
        <taxon>Eukaryota</taxon>
        <taxon>Metazoa</taxon>
        <taxon>Ecdysozoa</taxon>
        <taxon>Arthropoda</taxon>
        <taxon>Hexapoda</taxon>
        <taxon>Insecta</taxon>
        <taxon>Pterygota</taxon>
        <taxon>Neoptera</taxon>
        <taxon>Paraneoptera</taxon>
        <taxon>Hemiptera</taxon>
        <taxon>Heteroptera</taxon>
        <taxon>Panheteroptera</taxon>
        <taxon>Cimicomorpha</taxon>
        <taxon>Reduviidae</taxon>
        <taxon>Triatominae</taxon>
        <taxon>Triatoma</taxon>
    </lineage>
</organism>
<feature type="region of interest" description="Disordered" evidence="1">
    <location>
        <begin position="104"/>
        <end position="123"/>
    </location>
</feature>
<evidence type="ECO:0000256" key="2">
    <source>
        <dbReference type="SAM" id="SignalP"/>
    </source>
</evidence>
<dbReference type="AlphaFoldDB" id="A0A023F6I9"/>
<protein>
    <submittedName>
        <fullName evidence="3">Putative secreted protein</fullName>
    </submittedName>
</protein>
<proteinExistence type="evidence at transcript level"/>
<feature type="non-terminal residue" evidence="3">
    <location>
        <position position="144"/>
    </location>
</feature>
<keyword evidence="2" id="KW-0732">Signal</keyword>
<sequence length="144" mass="15526">MSIRTVFIVLYGITVSTQVSSLDDRHSPVYAEGIGEPEHLDDNGVLHIKDEIENKEGPLDEEMLADYAGHGVRNTYGGHRYGSYSRSSSYSGSSSYGNRRTGYGGSHSGYSGGSSYSSGYSGSHRSPGYNHNYYTGGCNSNLMA</sequence>
<feature type="chain" id="PRO_5001520497" evidence="2">
    <location>
        <begin position="22"/>
        <end position="144"/>
    </location>
</feature>
<evidence type="ECO:0000256" key="1">
    <source>
        <dbReference type="SAM" id="MobiDB-lite"/>
    </source>
</evidence>
<reference evidence="3" key="1">
    <citation type="journal article" date="2014" name="PLoS Negl. Trop. Dis.">
        <title>An updated insight into the Sialotranscriptome of Triatoma infestans: developmental stage and geographic variations.</title>
        <authorList>
            <person name="Schwarz A."/>
            <person name="Medrano-Mercado N."/>
            <person name="Schaub G.A."/>
            <person name="Struchiner C.J."/>
            <person name="Bargues M.D."/>
            <person name="Levy M.Z."/>
            <person name="Ribeiro J.M."/>
        </authorList>
    </citation>
    <scope>NUCLEOTIDE SEQUENCE</scope>
    <source>
        <strain evidence="3">Chile</strain>
        <tissue evidence="3">Salivary glands</tissue>
    </source>
</reference>
<dbReference type="EMBL" id="GBBI01001867">
    <property type="protein sequence ID" value="JAC16845.1"/>
    <property type="molecule type" value="mRNA"/>
</dbReference>